<accession>A0AA86MC16</accession>
<dbReference type="EMBL" id="AP028947">
    <property type="protein sequence ID" value="BET27358.1"/>
    <property type="molecule type" value="Genomic_DNA"/>
</dbReference>
<dbReference type="Gene3D" id="3.30.70.1070">
    <property type="entry name" value="Sporulation related repeat"/>
    <property type="match status" value="1"/>
</dbReference>
<proteinExistence type="predicted"/>
<dbReference type="InterPro" id="IPR052521">
    <property type="entry name" value="Cell_div_SPOR-domain"/>
</dbReference>
<keyword evidence="2" id="KW-0472">Membrane</keyword>
<name>A0AA86MC16_9BURK</name>
<feature type="region of interest" description="Disordered" evidence="1">
    <location>
        <begin position="60"/>
        <end position="111"/>
    </location>
</feature>
<keyword evidence="2" id="KW-1133">Transmembrane helix</keyword>
<evidence type="ECO:0000256" key="2">
    <source>
        <dbReference type="SAM" id="Phobius"/>
    </source>
</evidence>
<organism evidence="4 5">
    <name type="scientific">Limnobacter thiooxidans</name>
    <dbReference type="NCBI Taxonomy" id="131080"/>
    <lineage>
        <taxon>Bacteria</taxon>
        <taxon>Pseudomonadati</taxon>
        <taxon>Pseudomonadota</taxon>
        <taxon>Betaproteobacteria</taxon>
        <taxon>Burkholderiales</taxon>
        <taxon>Burkholderiaceae</taxon>
        <taxon>Limnobacter</taxon>
    </lineage>
</organism>
<feature type="domain" description="SPOR" evidence="3">
    <location>
        <begin position="114"/>
        <end position="192"/>
    </location>
</feature>
<dbReference type="KEGG" id="lto:RGQ30_28590"/>
<feature type="compositionally biased region" description="Low complexity" evidence="1">
    <location>
        <begin position="99"/>
        <end position="111"/>
    </location>
</feature>
<protein>
    <recommendedName>
        <fullName evidence="3">SPOR domain-containing protein</fullName>
    </recommendedName>
</protein>
<keyword evidence="5" id="KW-1185">Reference proteome</keyword>
<evidence type="ECO:0000313" key="5">
    <source>
        <dbReference type="Proteomes" id="UP001329151"/>
    </source>
</evidence>
<evidence type="ECO:0000259" key="3">
    <source>
        <dbReference type="PROSITE" id="PS51724"/>
    </source>
</evidence>
<dbReference type="PROSITE" id="PS51724">
    <property type="entry name" value="SPOR"/>
    <property type="match status" value="1"/>
</dbReference>
<reference evidence="4 5" key="1">
    <citation type="submission" date="2023-10" db="EMBL/GenBank/DDBJ databases">
        <title>Complete Genome Sequence of Limnobacter thiooxidans CS-K2T, Isolated from freshwater lake sediments in Bavaria, Germany.</title>
        <authorList>
            <person name="Naruki M."/>
            <person name="Watanabe A."/>
            <person name="Warashina T."/>
            <person name="Morita T."/>
            <person name="Arakawa K."/>
        </authorList>
    </citation>
    <scope>NUCLEOTIDE SEQUENCE [LARGE SCALE GENOMIC DNA]</scope>
    <source>
        <strain evidence="4 5">CS-K2</strain>
    </source>
</reference>
<dbReference type="AlphaFoldDB" id="A0AA86MC16"/>
<dbReference type="GO" id="GO:0030428">
    <property type="term" value="C:cell septum"/>
    <property type="evidence" value="ECO:0007669"/>
    <property type="project" value="TreeGrafter"/>
</dbReference>
<sequence length="192" mass="20138">MSQSKSAKSKAKPKAQKSLGNTVPAFVFGMVFGLVIALAVALFVSKSQLPFSGAETQGAVPNVSPGPGNNAPDPNSAIYNKANANQPSVVTTDPFQQGTEPQPAETAPTTQAEPVAQTIYFLQVGSFRNREDAEQLRAQLAFVGTESEISVGEVNGNVVNRVRVGPFGSANEAYQARIPLTKGGFEATVVKE</sequence>
<dbReference type="PANTHER" id="PTHR38687">
    <property type="entry name" value="CELL DIVISION PROTEIN DEDD-RELATED"/>
    <property type="match status" value="1"/>
</dbReference>
<dbReference type="InterPro" id="IPR007730">
    <property type="entry name" value="SPOR-like_dom"/>
</dbReference>
<feature type="compositionally biased region" description="Polar residues" evidence="1">
    <location>
        <begin position="82"/>
        <end position="98"/>
    </location>
</feature>
<keyword evidence="2" id="KW-0812">Transmembrane</keyword>
<dbReference type="InterPro" id="IPR036680">
    <property type="entry name" value="SPOR-like_sf"/>
</dbReference>
<feature type="transmembrane region" description="Helical" evidence="2">
    <location>
        <begin position="21"/>
        <end position="44"/>
    </location>
</feature>
<evidence type="ECO:0000256" key="1">
    <source>
        <dbReference type="SAM" id="MobiDB-lite"/>
    </source>
</evidence>
<dbReference type="GO" id="GO:0042834">
    <property type="term" value="F:peptidoglycan binding"/>
    <property type="evidence" value="ECO:0007669"/>
    <property type="project" value="InterPro"/>
</dbReference>
<dbReference type="PANTHER" id="PTHR38687:SF1">
    <property type="entry name" value="CELL DIVISION PROTEIN DEDD"/>
    <property type="match status" value="1"/>
</dbReference>
<evidence type="ECO:0000313" key="4">
    <source>
        <dbReference type="EMBL" id="BET27358.1"/>
    </source>
</evidence>
<dbReference type="SUPFAM" id="SSF110997">
    <property type="entry name" value="Sporulation related repeat"/>
    <property type="match status" value="1"/>
</dbReference>
<dbReference type="GO" id="GO:0032153">
    <property type="term" value="C:cell division site"/>
    <property type="evidence" value="ECO:0007669"/>
    <property type="project" value="TreeGrafter"/>
</dbReference>
<dbReference type="RefSeq" id="WP_130557555.1">
    <property type="nucleotide sequence ID" value="NZ_AP028947.1"/>
</dbReference>
<dbReference type="GO" id="GO:0032506">
    <property type="term" value="P:cytokinetic process"/>
    <property type="evidence" value="ECO:0007669"/>
    <property type="project" value="TreeGrafter"/>
</dbReference>
<gene>
    <name evidence="4" type="ORF">RGQ30_28590</name>
</gene>
<dbReference type="Pfam" id="PF05036">
    <property type="entry name" value="SPOR"/>
    <property type="match status" value="1"/>
</dbReference>
<dbReference type="Proteomes" id="UP001329151">
    <property type="component" value="Chromosome"/>
</dbReference>